<proteinExistence type="predicted"/>
<name>A0AAW8W940_9LACO</name>
<organism evidence="1 2">
    <name type="scientific">Levilactobacillus namurensis</name>
    <dbReference type="NCBI Taxonomy" id="380393"/>
    <lineage>
        <taxon>Bacteria</taxon>
        <taxon>Bacillati</taxon>
        <taxon>Bacillota</taxon>
        <taxon>Bacilli</taxon>
        <taxon>Lactobacillales</taxon>
        <taxon>Lactobacillaceae</taxon>
        <taxon>Levilactobacillus</taxon>
    </lineage>
</organism>
<protein>
    <submittedName>
        <fullName evidence="1">Uncharacterized protein</fullName>
    </submittedName>
</protein>
<evidence type="ECO:0000313" key="1">
    <source>
        <dbReference type="EMBL" id="MDT7015435.1"/>
    </source>
</evidence>
<dbReference type="EMBL" id="JAVLAM010000007">
    <property type="protein sequence ID" value="MDT7015435.1"/>
    <property type="molecule type" value="Genomic_DNA"/>
</dbReference>
<dbReference type="Proteomes" id="UP001254075">
    <property type="component" value="Unassembled WGS sequence"/>
</dbReference>
<accession>A0AAW8W940</accession>
<comment type="caution">
    <text evidence="1">The sequence shown here is derived from an EMBL/GenBank/DDBJ whole genome shotgun (WGS) entry which is preliminary data.</text>
</comment>
<reference evidence="1" key="1">
    <citation type="submission" date="2023-08" db="EMBL/GenBank/DDBJ databases">
        <authorList>
            <person name="Page C.A."/>
            <person name="Perez-Diaz I.M."/>
        </authorList>
    </citation>
    <scope>NUCLEOTIDE SEQUENCE</scope>
    <source>
        <strain evidence="1">3.8.38</strain>
    </source>
</reference>
<sequence length="81" mass="9244">MPNIESGNFQLLQTGDIVLADASEDYKEIAEPMLMKNINGRKVVPGLHTIAIRLKYGDPVYYLYLFCHQALDIMFIKLELV</sequence>
<dbReference type="AlphaFoldDB" id="A0AAW8W940"/>
<evidence type="ECO:0000313" key="2">
    <source>
        <dbReference type="Proteomes" id="UP001254075"/>
    </source>
</evidence>
<gene>
    <name evidence="1" type="ORF">RI532_13720</name>
</gene>